<keyword evidence="3" id="KW-0808">Transferase</keyword>
<proteinExistence type="predicted"/>
<organism evidence="3 6">
    <name type="scientific">Pseudomonas costantinii</name>
    <dbReference type="NCBI Taxonomy" id="168469"/>
    <lineage>
        <taxon>Bacteria</taxon>
        <taxon>Pseudomonadati</taxon>
        <taxon>Pseudomonadota</taxon>
        <taxon>Gammaproteobacteria</taxon>
        <taxon>Pseudomonadales</taxon>
        <taxon>Pseudomonadaceae</taxon>
        <taxon>Pseudomonas</taxon>
    </lineage>
</organism>
<protein>
    <submittedName>
        <fullName evidence="3 5">Methyltransferase</fullName>
    </submittedName>
</protein>
<dbReference type="EMBL" id="MDDR01000005">
    <property type="protein sequence ID" value="OIN54832.1"/>
    <property type="molecule type" value="Genomic_DNA"/>
</dbReference>
<name>A0A1S2V835_9PSED</name>
<feature type="domain" description="Methyltransferase type 12" evidence="1">
    <location>
        <begin position="58"/>
        <end position="153"/>
    </location>
</feature>
<dbReference type="CDD" id="cd02440">
    <property type="entry name" value="AdoMet_MTases"/>
    <property type="match status" value="1"/>
</dbReference>
<dbReference type="InterPro" id="IPR029063">
    <property type="entry name" value="SAM-dependent_MTases_sf"/>
</dbReference>
<dbReference type="Pfam" id="PF08242">
    <property type="entry name" value="Methyltransf_12"/>
    <property type="match status" value="1"/>
</dbReference>
<dbReference type="EMBL" id="FNTS01000002">
    <property type="protein sequence ID" value="SEE06632.1"/>
    <property type="molecule type" value="Genomic_DNA"/>
</dbReference>
<keyword evidence="7" id="KW-1185">Reference proteome</keyword>
<evidence type="ECO:0000313" key="7">
    <source>
        <dbReference type="Proteomes" id="UP000182179"/>
    </source>
</evidence>
<evidence type="ECO:0000259" key="1">
    <source>
        <dbReference type="Pfam" id="PF08242"/>
    </source>
</evidence>
<evidence type="ECO:0000313" key="6">
    <source>
        <dbReference type="Proteomes" id="UP000181661"/>
    </source>
</evidence>
<dbReference type="OrthoDB" id="8385759at2"/>
<reference evidence="5 7" key="2">
    <citation type="submission" date="2016-10" db="EMBL/GenBank/DDBJ databases">
        <authorList>
            <person name="Varghese N."/>
            <person name="Submissions S."/>
        </authorList>
    </citation>
    <scope>NUCLEOTIDE SEQUENCE [LARGE SCALE GENOMIC DNA]</scope>
    <source>
        <strain evidence="5 7">BS2773</strain>
    </source>
</reference>
<dbReference type="GO" id="GO:0032259">
    <property type="term" value="P:methylation"/>
    <property type="evidence" value="ECO:0007669"/>
    <property type="project" value="UniProtKB-KW"/>
</dbReference>
<dbReference type="GO" id="GO:0008168">
    <property type="term" value="F:methyltransferase activity"/>
    <property type="evidence" value="ECO:0007669"/>
    <property type="project" value="UniProtKB-KW"/>
</dbReference>
<comment type="caution">
    <text evidence="3">The sequence shown here is derived from an EMBL/GenBank/DDBJ whole genome shotgun (WGS) entry which is preliminary data.</text>
</comment>
<dbReference type="Proteomes" id="UP000182179">
    <property type="component" value="Unassembled WGS sequence"/>
</dbReference>
<evidence type="ECO:0000313" key="5">
    <source>
        <dbReference type="EMBL" id="SEE06632.1"/>
    </source>
</evidence>
<evidence type="ECO:0000313" key="3">
    <source>
        <dbReference type="EMBL" id="OIN54832.1"/>
    </source>
</evidence>
<dbReference type="Proteomes" id="UP000181661">
    <property type="component" value="Unassembled WGS sequence"/>
</dbReference>
<evidence type="ECO:0000313" key="2">
    <source>
        <dbReference type="EMBL" id="OIN54539.1"/>
    </source>
</evidence>
<dbReference type="SUPFAM" id="SSF53335">
    <property type="entry name" value="S-adenosyl-L-methionine-dependent methyltransferases"/>
    <property type="match status" value="1"/>
</dbReference>
<dbReference type="EMBL" id="MDDR01000003">
    <property type="protein sequence ID" value="OIN55242.1"/>
    <property type="molecule type" value="Genomic_DNA"/>
</dbReference>
<keyword evidence="3" id="KW-0489">Methyltransferase</keyword>
<evidence type="ECO:0000313" key="4">
    <source>
        <dbReference type="EMBL" id="OIN55242.1"/>
    </source>
</evidence>
<dbReference type="InterPro" id="IPR013217">
    <property type="entry name" value="Methyltransf_12"/>
</dbReference>
<reference evidence="3 6" key="1">
    <citation type="submission" date="2016-08" db="EMBL/GenBank/DDBJ databases">
        <title>Draft genome sequence of Pseudomonas costantinii LMG 22119, type strain isolated from cultivated mushroom (Agaricus bisporus) sporophores.</title>
        <authorList>
            <person name="Tambong J.T."/>
        </authorList>
    </citation>
    <scope>NUCLEOTIDE SEQUENCE [LARGE SCALE GENOMIC DNA]</scope>
    <source>
        <strain evidence="3 6">LMG 22119</strain>
    </source>
</reference>
<dbReference type="RefSeq" id="WP_071482596.1">
    <property type="nucleotide sequence ID" value="NZ_FNTS01000002.1"/>
</dbReference>
<accession>A0A1S2V835</accession>
<dbReference type="AlphaFoldDB" id="A0A1S2V835"/>
<sequence length="274" mass="30354">MTNYLHLNRANWDERAALHAESPDYAFQAFVEDPGFLSEVVRFDLPLLGSIAGLRGVHLQCHIGTDTLSLSRLGAQMSGLDFSAAALAEARALAERAGAHIDFVESDVYSASTVLPAGSFDFVYTGIGALCWIPSIDDWARNVSELLKPGGRLFIREGHPVMWAVDERRDDLLSLTLPYFEREEPLVWDDANTYVQTDKTLTASVTHQWNHGLGEIISALLKHGLQITGLTEHQSVPWEALPGQMSCDSHGEWRLNEAPWRLPLSYTLQAIKGS</sequence>
<dbReference type="Gene3D" id="3.40.50.150">
    <property type="entry name" value="Vaccinia Virus protein VP39"/>
    <property type="match status" value="1"/>
</dbReference>
<gene>
    <name evidence="4" type="ORF">BFL40_00655</name>
    <name evidence="3" type="ORF">BFL40_02890</name>
    <name evidence="2" type="ORF">BFL40_04260</name>
    <name evidence="5" type="ORF">SAMN04515675_3790</name>
</gene>
<dbReference type="EMBL" id="MDDR01000006">
    <property type="protein sequence ID" value="OIN54539.1"/>
    <property type="molecule type" value="Genomic_DNA"/>
</dbReference>